<evidence type="ECO:0008006" key="4">
    <source>
        <dbReference type="Google" id="ProtNLM"/>
    </source>
</evidence>
<dbReference type="EMBL" id="JACERJ010000001">
    <property type="protein sequence ID" value="MBA5202167.1"/>
    <property type="molecule type" value="Genomic_DNA"/>
</dbReference>
<feature type="chain" id="PRO_5043352105" description="Cupin domain-containing protein" evidence="1">
    <location>
        <begin position="24"/>
        <end position="160"/>
    </location>
</feature>
<evidence type="ECO:0000313" key="3">
    <source>
        <dbReference type="Proteomes" id="UP000557749"/>
    </source>
</evidence>
<evidence type="ECO:0000313" key="2">
    <source>
        <dbReference type="EMBL" id="MBA5202167.1"/>
    </source>
</evidence>
<dbReference type="RefSeq" id="WP_181844200.1">
    <property type="nucleotide sequence ID" value="NZ_CP065044.1"/>
</dbReference>
<reference evidence="2 3" key="1">
    <citation type="submission" date="2020-07" db="EMBL/GenBank/DDBJ databases">
        <title>Characterization of Pectobacterium aroidearum strains causing soft rot on Amorphophallus konjac.</title>
        <authorList>
            <person name="Xie H."/>
        </authorList>
    </citation>
    <scope>NUCLEOTIDE SEQUENCE [LARGE SCALE GENOMIC DNA]</scope>
    <source>
        <strain evidence="2 3">MY7</strain>
    </source>
</reference>
<evidence type="ECO:0000256" key="1">
    <source>
        <dbReference type="SAM" id="SignalP"/>
    </source>
</evidence>
<gene>
    <name evidence="2" type="ORF">H2Y57_00420</name>
</gene>
<proteinExistence type="predicted"/>
<dbReference type="Proteomes" id="UP000557749">
    <property type="component" value="Unassembled WGS sequence"/>
</dbReference>
<dbReference type="InterPro" id="IPR014710">
    <property type="entry name" value="RmlC-like_jellyroll"/>
</dbReference>
<accession>A0AAW3SQQ1</accession>
<organism evidence="2 3">
    <name type="scientific">Pectobacterium aroidearum</name>
    <dbReference type="NCBI Taxonomy" id="1201031"/>
    <lineage>
        <taxon>Bacteria</taxon>
        <taxon>Pseudomonadati</taxon>
        <taxon>Pseudomonadota</taxon>
        <taxon>Gammaproteobacteria</taxon>
        <taxon>Enterobacterales</taxon>
        <taxon>Pectobacteriaceae</taxon>
        <taxon>Pectobacterium</taxon>
    </lineage>
</organism>
<protein>
    <recommendedName>
        <fullName evidence="4">Cupin domain-containing protein</fullName>
    </recommendedName>
</protein>
<comment type="caution">
    <text evidence="2">The sequence shown here is derived from an EMBL/GenBank/DDBJ whole genome shotgun (WGS) entry which is preliminary data.</text>
</comment>
<keyword evidence="1" id="KW-0732">Signal</keyword>
<name>A0AAW3SQQ1_9GAMM</name>
<dbReference type="GeneID" id="67793843"/>
<dbReference type="AlphaFoldDB" id="A0AAW3SQQ1"/>
<dbReference type="Gene3D" id="2.60.120.10">
    <property type="entry name" value="Jelly Rolls"/>
    <property type="match status" value="1"/>
</dbReference>
<sequence length="160" mass="17442">MKKTSRFILALAGLLVSVTTYSAAPPSSHAEEARIPAIKLINTPDNHSAFVTGSVPALEKITAQKFWLSNSTEDWEKNVHPAPRKQYVITLKGTLKFRVSDGSTFLLSPGTVLIAADTQGEGHSWEMVEGSEWVRIYIPIVDDSDYFTPEASSAALAKAH</sequence>
<feature type="signal peptide" evidence="1">
    <location>
        <begin position="1"/>
        <end position="23"/>
    </location>
</feature>